<sequence>MAKTSSHAGPDILVAIISGLDGVAVFIFKGNIININSVVLANIRSPQAYCYLISGAEVARQTGKQCGRFPLSTLAYGFVQDHLLEVKQTCRFARIRPLHEQG</sequence>
<comment type="caution">
    <text evidence="2">The sequence shown here is derived from an EMBL/GenBank/DDBJ whole genome shotgun (WGS) entry which is preliminary data.</text>
</comment>
<gene>
    <name evidence="2" type="ORF">J4E00_04625</name>
</gene>
<keyword evidence="3" id="KW-1185">Reference proteome</keyword>
<keyword evidence="1" id="KW-1133">Transmembrane helix</keyword>
<dbReference type="Proteomes" id="UP000664369">
    <property type="component" value="Unassembled WGS sequence"/>
</dbReference>
<proteinExistence type="predicted"/>
<protein>
    <submittedName>
        <fullName evidence="2">Uncharacterized protein</fullName>
    </submittedName>
</protein>
<dbReference type="EMBL" id="JAGETZ010000002">
    <property type="protein sequence ID" value="MBO2008325.1"/>
    <property type="molecule type" value="Genomic_DNA"/>
</dbReference>
<evidence type="ECO:0000256" key="1">
    <source>
        <dbReference type="SAM" id="Phobius"/>
    </source>
</evidence>
<name>A0ABS3QAP9_9BACT</name>
<evidence type="ECO:0000313" key="2">
    <source>
        <dbReference type="EMBL" id="MBO2008325.1"/>
    </source>
</evidence>
<organism evidence="2 3">
    <name type="scientific">Hymenobacter negativus</name>
    <dbReference type="NCBI Taxonomy" id="2795026"/>
    <lineage>
        <taxon>Bacteria</taxon>
        <taxon>Pseudomonadati</taxon>
        <taxon>Bacteroidota</taxon>
        <taxon>Cytophagia</taxon>
        <taxon>Cytophagales</taxon>
        <taxon>Hymenobacteraceae</taxon>
        <taxon>Hymenobacter</taxon>
    </lineage>
</organism>
<reference evidence="2 3" key="1">
    <citation type="submission" date="2021-03" db="EMBL/GenBank/DDBJ databases">
        <authorList>
            <person name="Kim M.K."/>
        </authorList>
    </citation>
    <scope>NUCLEOTIDE SEQUENCE [LARGE SCALE GENOMIC DNA]</scope>
    <source>
        <strain evidence="2 3">BT442</strain>
    </source>
</reference>
<evidence type="ECO:0000313" key="3">
    <source>
        <dbReference type="Proteomes" id="UP000664369"/>
    </source>
</evidence>
<feature type="transmembrane region" description="Helical" evidence="1">
    <location>
        <begin position="12"/>
        <end position="28"/>
    </location>
</feature>
<keyword evidence="1" id="KW-0472">Membrane</keyword>
<keyword evidence="1" id="KW-0812">Transmembrane</keyword>
<accession>A0ABS3QAP9</accession>
<dbReference type="RefSeq" id="WP_208173864.1">
    <property type="nucleotide sequence ID" value="NZ_JAGETZ010000002.1"/>
</dbReference>